<organism evidence="1">
    <name type="scientific">Solivirus sp</name>
    <dbReference type="NCBI Taxonomy" id="2487772"/>
    <lineage>
        <taxon>Viruses</taxon>
        <taxon>Pithoviruses</taxon>
    </lineage>
</organism>
<evidence type="ECO:0000313" key="1">
    <source>
        <dbReference type="EMBL" id="AYV85959.1"/>
    </source>
</evidence>
<gene>
    <name evidence="1" type="ORF">Solivirus2_30</name>
</gene>
<reference evidence="1" key="1">
    <citation type="submission" date="2018-10" db="EMBL/GenBank/DDBJ databases">
        <title>Hidden diversity of soil giant viruses.</title>
        <authorList>
            <person name="Schulz F."/>
            <person name="Alteio L."/>
            <person name="Goudeau D."/>
            <person name="Ryan E.M."/>
            <person name="Malmstrom R.R."/>
            <person name="Blanchard J."/>
            <person name="Woyke T."/>
        </authorList>
    </citation>
    <scope>NUCLEOTIDE SEQUENCE</scope>
    <source>
        <strain evidence="1">SOV1</strain>
    </source>
</reference>
<proteinExistence type="predicted"/>
<name>A0A3G5AJT9_9VIRU</name>
<dbReference type="EMBL" id="MK072490">
    <property type="protein sequence ID" value="AYV85959.1"/>
    <property type="molecule type" value="Genomic_DNA"/>
</dbReference>
<sequence length="305" mass="36625">MSYQETEYFKSQSPNSQRVYNFMFKYMNPQQQKLLNVSLRLIDSIEKRSEGQVRRFDERLYTISNSLFIMTKSLFSKNEMRHTEDKEWPQIKHLGEKFPFFPVNSNRNYLANGVVPRSLYDLAFEMYKRNYELTTMKIMIRNGVNISPFPCPPCVPCFVIPEMIEDYQTLVDEIKKELHEKYLLWLNSIKKTEPKIYKTEYDRYESNGIYFEYTIMLLIGNAELTDDEFKDLVVQKNYIAELRMIVYAYYRFLHQEDIRFGTNLFTPEDDYYGEDIVDKLKFKSSKTSHKKRATESFYIKFGSPE</sequence>
<protein>
    <submittedName>
        <fullName evidence="1">Uncharacterized protein</fullName>
    </submittedName>
</protein>
<accession>A0A3G5AJT9</accession>